<dbReference type="Pfam" id="PF00079">
    <property type="entry name" value="Serpin"/>
    <property type="match status" value="1"/>
</dbReference>
<feature type="chain" id="PRO_5025646163" evidence="5">
    <location>
        <begin position="24"/>
        <end position="409"/>
    </location>
</feature>
<keyword evidence="3" id="KW-0722">Serine protease inhibitor</keyword>
<dbReference type="EMBL" id="VIIS01001765">
    <property type="protein sequence ID" value="KAF0293168.1"/>
    <property type="molecule type" value="Genomic_DNA"/>
</dbReference>
<comment type="similarity">
    <text evidence="1 4">Belongs to the serpin family.</text>
</comment>
<keyword evidence="8" id="KW-1185">Reference proteome</keyword>
<keyword evidence="5" id="KW-0732">Signal</keyword>
<gene>
    <name evidence="7" type="primary">SERPINA6_0</name>
    <name evidence="7" type="ORF">FJT64_008937</name>
</gene>
<dbReference type="GO" id="GO:0005615">
    <property type="term" value="C:extracellular space"/>
    <property type="evidence" value="ECO:0007669"/>
    <property type="project" value="InterPro"/>
</dbReference>
<evidence type="ECO:0000313" key="8">
    <source>
        <dbReference type="Proteomes" id="UP000440578"/>
    </source>
</evidence>
<accession>A0A6A4VTB9</accession>
<evidence type="ECO:0000256" key="3">
    <source>
        <dbReference type="ARBA" id="ARBA00022900"/>
    </source>
</evidence>
<dbReference type="PANTHER" id="PTHR11461">
    <property type="entry name" value="SERINE PROTEASE INHIBITOR, SERPIN"/>
    <property type="match status" value="1"/>
</dbReference>
<comment type="caution">
    <text evidence="7">The sequence shown here is derived from an EMBL/GenBank/DDBJ whole genome shotgun (WGS) entry which is preliminary data.</text>
</comment>
<dbReference type="InterPro" id="IPR000215">
    <property type="entry name" value="Serpin_fam"/>
</dbReference>
<feature type="signal peptide" evidence="5">
    <location>
        <begin position="1"/>
        <end position="23"/>
    </location>
</feature>
<dbReference type="Gene3D" id="2.30.39.10">
    <property type="entry name" value="Alpha-1-antitrypsin, domain 1"/>
    <property type="match status" value="1"/>
</dbReference>
<proteinExistence type="inferred from homology"/>
<sequence length="409" mass="43965">MDTTGRHYLRAAALLLLAATAAGLVIEKESPLLDLNDHLLREVLSGQQNEVVCPAALFNVIAGAHRAANTEIQSLIQRQLGTANPAQLSQAIDQMAAEKSSVKSFFRAYSIPRVRTECSKPQVTSVSKQQLCARLLQLLSPPTGRELDLGAAEAVRQINSDVSAATDGLISDLFTHLDPDSRLVLAAALAFSSPWLPELTISTKELPFRRPAGEQAVPAVLVSGSMRFLNASDDGLYGVAVPYNDNAFHMEMFFFVAANRSEDVVSKLSRRHYEALAEISPLETQVLLTFPKFSIKSVKHDYRDVALSLGLGPMLEGGLGPNGADKVDQLVHRAVIDVDEKGTRAAGAAGISIIPRAGSDESTPRAVLQLDRPFVASVMHVELGLPLFTAHVVDPLVGAPAGRRSPVRF</sequence>
<dbReference type="InterPro" id="IPR042178">
    <property type="entry name" value="Serpin_sf_1"/>
</dbReference>
<dbReference type="SMART" id="SM00093">
    <property type="entry name" value="SERPIN"/>
    <property type="match status" value="1"/>
</dbReference>
<protein>
    <submittedName>
        <fullName evidence="7">Corticosteroid-binding globulin</fullName>
    </submittedName>
</protein>
<feature type="domain" description="Serpin" evidence="6">
    <location>
        <begin position="37"/>
        <end position="395"/>
    </location>
</feature>
<evidence type="ECO:0000256" key="2">
    <source>
        <dbReference type="ARBA" id="ARBA00022690"/>
    </source>
</evidence>
<reference evidence="7 8" key="1">
    <citation type="submission" date="2019-07" db="EMBL/GenBank/DDBJ databases">
        <title>Draft genome assembly of a fouling barnacle, Amphibalanus amphitrite (Darwin, 1854): The first reference genome for Thecostraca.</title>
        <authorList>
            <person name="Kim W."/>
        </authorList>
    </citation>
    <scope>NUCLEOTIDE SEQUENCE [LARGE SCALE GENOMIC DNA]</scope>
    <source>
        <strain evidence="7">SNU_AA5</strain>
        <tissue evidence="7">Soma without cirri and trophi</tissue>
    </source>
</reference>
<dbReference type="InterPro" id="IPR042185">
    <property type="entry name" value="Serpin_sf_2"/>
</dbReference>
<dbReference type="OrthoDB" id="671595at2759"/>
<evidence type="ECO:0000256" key="5">
    <source>
        <dbReference type="SAM" id="SignalP"/>
    </source>
</evidence>
<dbReference type="AlphaFoldDB" id="A0A6A4VTB9"/>
<evidence type="ECO:0000256" key="1">
    <source>
        <dbReference type="ARBA" id="ARBA00009500"/>
    </source>
</evidence>
<dbReference type="GO" id="GO:0004867">
    <property type="term" value="F:serine-type endopeptidase inhibitor activity"/>
    <property type="evidence" value="ECO:0007669"/>
    <property type="project" value="UniProtKB-KW"/>
</dbReference>
<evidence type="ECO:0000259" key="6">
    <source>
        <dbReference type="SMART" id="SM00093"/>
    </source>
</evidence>
<name>A0A6A4VTB9_AMPAM</name>
<dbReference type="PANTHER" id="PTHR11461:SF211">
    <property type="entry name" value="GH10112P-RELATED"/>
    <property type="match status" value="1"/>
</dbReference>
<dbReference type="Gene3D" id="3.30.497.10">
    <property type="entry name" value="Antithrombin, subunit I, domain 2"/>
    <property type="match status" value="1"/>
</dbReference>
<keyword evidence="2" id="KW-0646">Protease inhibitor</keyword>
<evidence type="ECO:0000256" key="4">
    <source>
        <dbReference type="RuleBase" id="RU000411"/>
    </source>
</evidence>
<evidence type="ECO:0000313" key="7">
    <source>
        <dbReference type="EMBL" id="KAF0293168.1"/>
    </source>
</evidence>
<dbReference type="SUPFAM" id="SSF56574">
    <property type="entry name" value="Serpins"/>
    <property type="match status" value="1"/>
</dbReference>
<dbReference type="Proteomes" id="UP000440578">
    <property type="component" value="Unassembled WGS sequence"/>
</dbReference>
<dbReference type="InterPro" id="IPR036186">
    <property type="entry name" value="Serpin_sf"/>
</dbReference>
<organism evidence="7 8">
    <name type="scientific">Amphibalanus amphitrite</name>
    <name type="common">Striped barnacle</name>
    <name type="synonym">Balanus amphitrite</name>
    <dbReference type="NCBI Taxonomy" id="1232801"/>
    <lineage>
        <taxon>Eukaryota</taxon>
        <taxon>Metazoa</taxon>
        <taxon>Ecdysozoa</taxon>
        <taxon>Arthropoda</taxon>
        <taxon>Crustacea</taxon>
        <taxon>Multicrustacea</taxon>
        <taxon>Cirripedia</taxon>
        <taxon>Thoracica</taxon>
        <taxon>Thoracicalcarea</taxon>
        <taxon>Balanomorpha</taxon>
        <taxon>Balanoidea</taxon>
        <taxon>Balanidae</taxon>
        <taxon>Amphibalaninae</taxon>
        <taxon>Amphibalanus</taxon>
    </lineage>
</organism>
<dbReference type="InterPro" id="IPR023796">
    <property type="entry name" value="Serpin_dom"/>
</dbReference>